<dbReference type="Gene3D" id="3.30.160.60">
    <property type="entry name" value="Classic Zinc Finger"/>
    <property type="match status" value="1"/>
</dbReference>
<dbReference type="InterPro" id="IPR036855">
    <property type="entry name" value="Znf_CCCH_sf"/>
</dbReference>
<keyword evidence="2 4" id="KW-0863">Zinc-finger</keyword>
<evidence type="ECO:0000256" key="2">
    <source>
        <dbReference type="ARBA" id="ARBA00022771"/>
    </source>
</evidence>
<dbReference type="Proteomes" id="UP001627154">
    <property type="component" value="Unassembled WGS sequence"/>
</dbReference>
<evidence type="ECO:0000259" key="5">
    <source>
        <dbReference type="PROSITE" id="PS50103"/>
    </source>
</evidence>
<evidence type="ECO:0000313" key="7">
    <source>
        <dbReference type="Proteomes" id="UP001627154"/>
    </source>
</evidence>
<dbReference type="InterPro" id="IPR036236">
    <property type="entry name" value="Znf_C2H2_sf"/>
</dbReference>
<dbReference type="GO" id="GO:0008270">
    <property type="term" value="F:zinc ion binding"/>
    <property type="evidence" value="ECO:0007669"/>
    <property type="project" value="UniProtKB-KW"/>
</dbReference>
<dbReference type="Gene3D" id="4.10.1000.10">
    <property type="entry name" value="Zinc finger, CCCH-type"/>
    <property type="match status" value="1"/>
</dbReference>
<dbReference type="SMART" id="SM00451">
    <property type="entry name" value="ZnF_U1"/>
    <property type="match status" value="1"/>
</dbReference>
<dbReference type="SUPFAM" id="SSF57667">
    <property type="entry name" value="beta-beta-alpha zinc fingers"/>
    <property type="match status" value="1"/>
</dbReference>
<reference evidence="6 7" key="1">
    <citation type="journal article" date="2024" name="bioRxiv">
        <title>A reference genome for Trichogramma kaykai: A tiny desert-dwelling parasitoid wasp with competing sex-ratio distorters.</title>
        <authorList>
            <person name="Culotta J."/>
            <person name="Lindsey A.R."/>
        </authorList>
    </citation>
    <scope>NUCLEOTIDE SEQUENCE [LARGE SCALE GENOMIC DNA]</scope>
    <source>
        <strain evidence="6 7">KSX58</strain>
    </source>
</reference>
<feature type="domain" description="C3H1-type" evidence="5">
    <location>
        <begin position="52"/>
        <end position="80"/>
    </location>
</feature>
<dbReference type="PANTHER" id="PTHR16465">
    <property type="entry name" value="NUCLEASE-RELATED"/>
    <property type="match status" value="1"/>
</dbReference>
<keyword evidence="1 4" id="KW-0479">Metal-binding</keyword>
<organism evidence="6 7">
    <name type="scientific">Trichogramma kaykai</name>
    <dbReference type="NCBI Taxonomy" id="54128"/>
    <lineage>
        <taxon>Eukaryota</taxon>
        <taxon>Metazoa</taxon>
        <taxon>Ecdysozoa</taxon>
        <taxon>Arthropoda</taxon>
        <taxon>Hexapoda</taxon>
        <taxon>Insecta</taxon>
        <taxon>Pterygota</taxon>
        <taxon>Neoptera</taxon>
        <taxon>Endopterygota</taxon>
        <taxon>Hymenoptera</taxon>
        <taxon>Apocrita</taxon>
        <taxon>Proctotrupomorpha</taxon>
        <taxon>Chalcidoidea</taxon>
        <taxon>Trichogrammatidae</taxon>
        <taxon>Trichogramma</taxon>
    </lineage>
</organism>
<dbReference type="InterPro" id="IPR013085">
    <property type="entry name" value="U1-CZ_Znf_C2H2"/>
</dbReference>
<evidence type="ECO:0000256" key="4">
    <source>
        <dbReference type="PROSITE-ProRule" id="PRU00723"/>
    </source>
</evidence>
<protein>
    <recommendedName>
        <fullName evidence="5">C3H1-type domain-containing protein</fullName>
    </recommendedName>
</protein>
<dbReference type="SUPFAM" id="SSF90229">
    <property type="entry name" value="CCCH zinc finger"/>
    <property type="match status" value="1"/>
</dbReference>
<keyword evidence="7" id="KW-1185">Reference proteome</keyword>
<dbReference type="PANTHER" id="PTHR16465:SF0">
    <property type="entry name" value="ZINC FINGER MATRIN-TYPE PROTEIN 5"/>
    <property type="match status" value="1"/>
</dbReference>
<dbReference type="AlphaFoldDB" id="A0ABD2XN66"/>
<comment type="caution">
    <text evidence="6">The sequence shown here is derived from an EMBL/GenBank/DDBJ whole genome shotgun (WGS) entry which is preliminary data.</text>
</comment>
<name>A0ABD2XN66_9HYME</name>
<sequence>MGGKKYYCDYCKRTFKDAQNARQKHLTSIAHAKNYTEYYKPFKAPEEVLQEESSKIPCRRLATEGQCPFGATCRFSHYTRDQLEYLQYMVASKNADPVFYFPDKEWITKEYFEDTVAPEEIEIKDYNPWPLPNGLQDSADLPPSMRPMTYEDFKDCTFPEWGQYNKENESITQAGQI</sequence>
<evidence type="ECO:0000313" key="6">
    <source>
        <dbReference type="EMBL" id="KAL3406883.1"/>
    </source>
</evidence>
<dbReference type="Pfam" id="PF00642">
    <property type="entry name" value="zf-CCCH"/>
    <property type="match status" value="1"/>
</dbReference>
<keyword evidence="3 4" id="KW-0862">Zinc</keyword>
<feature type="zinc finger region" description="C3H1-type" evidence="4">
    <location>
        <begin position="52"/>
        <end position="80"/>
    </location>
</feature>
<dbReference type="PROSITE" id="PS50103">
    <property type="entry name" value="ZF_C3H1"/>
    <property type="match status" value="1"/>
</dbReference>
<dbReference type="EMBL" id="JBJJXI010000018">
    <property type="protein sequence ID" value="KAL3406883.1"/>
    <property type="molecule type" value="Genomic_DNA"/>
</dbReference>
<dbReference type="Pfam" id="PF06220">
    <property type="entry name" value="zf-U1"/>
    <property type="match status" value="1"/>
</dbReference>
<dbReference type="InterPro" id="IPR000571">
    <property type="entry name" value="Znf_CCCH"/>
</dbReference>
<proteinExistence type="predicted"/>
<gene>
    <name evidence="6" type="ORF">TKK_001005</name>
</gene>
<dbReference type="InterPro" id="IPR003604">
    <property type="entry name" value="Matrin/U1-like-C_Znf_C2H2"/>
</dbReference>
<evidence type="ECO:0000256" key="3">
    <source>
        <dbReference type="ARBA" id="ARBA00022833"/>
    </source>
</evidence>
<evidence type="ECO:0000256" key="1">
    <source>
        <dbReference type="ARBA" id="ARBA00022723"/>
    </source>
</evidence>
<accession>A0ABD2XN66</accession>